<name>A0A2M8M3X3_PREIN</name>
<sequence length="96" mass="11338">MQIVPFLPHYQLVYINFDFSSFSLISYMVKAAVLHRKTAAFAMLKRNCHFLTELSLQYRASQTEIQKDENYLHNNTCCEFRNTKNISIFVPNKILE</sequence>
<gene>
    <name evidence="1" type="ORF">CUB97_11125</name>
</gene>
<proteinExistence type="predicted"/>
<reference evidence="1 2" key="1">
    <citation type="submission" date="2017-11" db="EMBL/GenBank/DDBJ databases">
        <title>Genome sequencing of Prevotella intermedia KCOM 1779.</title>
        <authorList>
            <person name="Kook J.-K."/>
            <person name="Park S.-N."/>
            <person name="Lim Y.K."/>
        </authorList>
    </citation>
    <scope>NUCLEOTIDE SEQUENCE [LARGE SCALE GENOMIC DNA]</scope>
    <source>
        <strain evidence="1 2">KCOM 1779</strain>
    </source>
</reference>
<evidence type="ECO:0000313" key="2">
    <source>
        <dbReference type="Proteomes" id="UP000228641"/>
    </source>
</evidence>
<protein>
    <submittedName>
        <fullName evidence="1">Uncharacterized protein</fullName>
    </submittedName>
</protein>
<dbReference type="EMBL" id="PGGD01000002">
    <property type="protein sequence ID" value="PJE98897.1"/>
    <property type="molecule type" value="Genomic_DNA"/>
</dbReference>
<organism evidence="1 2">
    <name type="scientific">Prevotella intermedia</name>
    <dbReference type="NCBI Taxonomy" id="28131"/>
    <lineage>
        <taxon>Bacteria</taxon>
        <taxon>Pseudomonadati</taxon>
        <taxon>Bacteroidota</taxon>
        <taxon>Bacteroidia</taxon>
        <taxon>Bacteroidales</taxon>
        <taxon>Prevotellaceae</taxon>
        <taxon>Prevotella</taxon>
    </lineage>
</organism>
<accession>A0A2M8M3X3</accession>
<comment type="caution">
    <text evidence="1">The sequence shown here is derived from an EMBL/GenBank/DDBJ whole genome shotgun (WGS) entry which is preliminary data.</text>
</comment>
<evidence type="ECO:0000313" key="1">
    <source>
        <dbReference type="EMBL" id="PJE98897.1"/>
    </source>
</evidence>
<dbReference type="AlphaFoldDB" id="A0A2M8M3X3"/>
<dbReference type="Proteomes" id="UP000228641">
    <property type="component" value="Unassembled WGS sequence"/>
</dbReference>